<dbReference type="AlphaFoldDB" id="A0A5Q2Q8M3"/>
<dbReference type="OrthoDB" id="9780744at2"/>
<evidence type="ECO:0000259" key="1">
    <source>
        <dbReference type="Pfam" id="PF12697"/>
    </source>
</evidence>
<dbReference type="EMBL" id="CP045871">
    <property type="protein sequence ID" value="QGG79443.1"/>
    <property type="molecule type" value="Genomic_DNA"/>
</dbReference>
<dbReference type="SUPFAM" id="SSF53474">
    <property type="entry name" value="alpha/beta-Hydrolases"/>
    <property type="match status" value="1"/>
</dbReference>
<name>A0A5Q2Q8M3_9GAMM</name>
<dbReference type="RefSeq" id="WP_153712947.1">
    <property type="nucleotide sequence ID" value="NZ_CP045871.1"/>
</dbReference>
<protein>
    <submittedName>
        <fullName evidence="2">Alpha/beta fold hydrolase</fullName>
    </submittedName>
</protein>
<evidence type="ECO:0000313" key="3">
    <source>
        <dbReference type="Proteomes" id="UP000388235"/>
    </source>
</evidence>
<keyword evidence="2" id="KW-0378">Hydrolase</keyword>
<dbReference type="InterPro" id="IPR000073">
    <property type="entry name" value="AB_hydrolase_1"/>
</dbReference>
<evidence type="ECO:0000313" key="2">
    <source>
        <dbReference type="EMBL" id="QGG79443.1"/>
    </source>
</evidence>
<dbReference type="InterPro" id="IPR029058">
    <property type="entry name" value="AB_hydrolase_fold"/>
</dbReference>
<dbReference type="GO" id="GO:0016787">
    <property type="term" value="F:hydrolase activity"/>
    <property type="evidence" value="ECO:0007669"/>
    <property type="project" value="UniProtKB-KW"/>
</dbReference>
<dbReference type="KEGG" id="llp:GH975_02210"/>
<sequence>MHTRVIGGWGFDSAVLAHLGAAQPWYQTLELTEPTVLIGWSLGGVVATEALDHPLVCGLVTLATPGHFGAQVDPRFFHRLQRSVQRDPGAALARFHPWIVGEPFDGKRADTVQLDQGLARLAASDCAGSWAQSPVAQLHLVGRDDVLFSDTDQHAIDGGHGFAWQNRGDTTNAIEAFIDAL</sequence>
<keyword evidence="3" id="KW-1185">Reference proteome</keyword>
<organism evidence="2 3">
    <name type="scientific">Litorivicinus lipolyticus</name>
    <dbReference type="NCBI Taxonomy" id="418701"/>
    <lineage>
        <taxon>Bacteria</taxon>
        <taxon>Pseudomonadati</taxon>
        <taxon>Pseudomonadota</taxon>
        <taxon>Gammaproteobacteria</taxon>
        <taxon>Oceanospirillales</taxon>
        <taxon>Litorivicinaceae</taxon>
        <taxon>Litorivicinus</taxon>
    </lineage>
</organism>
<proteinExistence type="predicted"/>
<reference evidence="2 3" key="1">
    <citation type="submission" date="2019-11" db="EMBL/GenBank/DDBJ databases">
        <authorList>
            <person name="Khan S.A."/>
            <person name="Jeon C.O."/>
            <person name="Chun B.H."/>
        </authorList>
    </citation>
    <scope>NUCLEOTIDE SEQUENCE [LARGE SCALE GENOMIC DNA]</scope>
    <source>
        <strain evidence="2 3">IMCC 1097</strain>
    </source>
</reference>
<dbReference type="Proteomes" id="UP000388235">
    <property type="component" value="Chromosome"/>
</dbReference>
<accession>A0A5Q2Q8M3</accession>
<dbReference type="Pfam" id="PF12697">
    <property type="entry name" value="Abhydrolase_6"/>
    <property type="match status" value="1"/>
</dbReference>
<gene>
    <name evidence="2" type="ORF">GH975_02210</name>
</gene>
<feature type="domain" description="AB hydrolase-1" evidence="1">
    <location>
        <begin position="15"/>
        <end position="152"/>
    </location>
</feature>
<dbReference type="Gene3D" id="3.40.50.1820">
    <property type="entry name" value="alpha/beta hydrolase"/>
    <property type="match status" value="1"/>
</dbReference>